<feature type="compositionally biased region" description="Low complexity" evidence="1">
    <location>
        <begin position="19"/>
        <end position="36"/>
    </location>
</feature>
<reference evidence="2 3" key="1">
    <citation type="journal article" date="2018" name="BMC Genomics">
        <title>The genome of Naegleria lovaniensis, the basis for a comparative approach to unravel pathogenicity factors of the human pathogenic amoeba N. fowleri.</title>
        <authorList>
            <person name="Liechti N."/>
            <person name="Schurch N."/>
            <person name="Bruggmann R."/>
            <person name="Wittwer M."/>
        </authorList>
    </citation>
    <scope>NUCLEOTIDE SEQUENCE [LARGE SCALE GENOMIC DNA]</scope>
    <source>
        <strain evidence="2 3">ATCC 30569</strain>
    </source>
</reference>
<feature type="region of interest" description="Disordered" evidence="1">
    <location>
        <begin position="1"/>
        <end position="36"/>
    </location>
</feature>
<comment type="caution">
    <text evidence="2">The sequence shown here is derived from an EMBL/GenBank/DDBJ whole genome shotgun (WGS) entry which is preliminary data.</text>
</comment>
<dbReference type="RefSeq" id="XP_044553135.1">
    <property type="nucleotide sequence ID" value="XM_044690542.1"/>
</dbReference>
<organism evidence="2 3">
    <name type="scientific">Naegleria lovaniensis</name>
    <name type="common">Amoeba</name>
    <dbReference type="NCBI Taxonomy" id="51637"/>
    <lineage>
        <taxon>Eukaryota</taxon>
        <taxon>Discoba</taxon>
        <taxon>Heterolobosea</taxon>
        <taxon>Tetramitia</taxon>
        <taxon>Eutetramitia</taxon>
        <taxon>Vahlkampfiidae</taxon>
        <taxon>Naegleria</taxon>
    </lineage>
</organism>
<feature type="compositionally biased region" description="Low complexity" evidence="1">
    <location>
        <begin position="103"/>
        <end position="119"/>
    </location>
</feature>
<name>A0AA88H142_NAELO</name>
<gene>
    <name evidence="2" type="ORF">C9374_014543</name>
</gene>
<evidence type="ECO:0000313" key="2">
    <source>
        <dbReference type="EMBL" id="KAG2389143.1"/>
    </source>
</evidence>
<protein>
    <submittedName>
        <fullName evidence="2">Uncharacterized protein</fullName>
    </submittedName>
</protein>
<feature type="compositionally biased region" description="Polar residues" evidence="1">
    <location>
        <begin position="56"/>
        <end position="66"/>
    </location>
</feature>
<accession>A0AA88H142</accession>
<dbReference type="AlphaFoldDB" id="A0AA88H142"/>
<feature type="compositionally biased region" description="Low complexity" evidence="1">
    <location>
        <begin position="67"/>
        <end position="81"/>
    </location>
</feature>
<dbReference type="GeneID" id="68106996"/>
<sequence length="228" mass="25210">MRPHLHQHNLPPPVPPRPMTTTTTSGSSQLQQQPPKVVVQPLPLAPISTNMRSTSTITNFSSTAGGNISPHSPTPTPNNNHGDQNHHQVPPQHPTSPLSPKVATTTTSLKPTTASNTSYHHQHSHSHHQNSTIINQNNNSTLFTHYVQEETINVPLSQEQIAVYQKQLSDVINKLKQTHTDGKEKAKALEHVIYLSCTLKSDFTMTLFLAFPTPRNSVTIAFGKHFIF</sequence>
<dbReference type="EMBL" id="PYSW02000008">
    <property type="protein sequence ID" value="KAG2389143.1"/>
    <property type="molecule type" value="Genomic_DNA"/>
</dbReference>
<proteinExistence type="predicted"/>
<evidence type="ECO:0000313" key="3">
    <source>
        <dbReference type="Proteomes" id="UP000816034"/>
    </source>
</evidence>
<keyword evidence="3" id="KW-1185">Reference proteome</keyword>
<dbReference type="Proteomes" id="UP000816034">
    <property type="component" value="Unassembled WGS sequence"/>
</dbReference>
<feature type="region of interest" description="Disordered" evidence="1">
    <location>
        <begin position="56"/>
        <end position="132"/>
    </location>
</feature>
<evidence type="ECO:0000256" key="1">
    <source>
        <dbReference type="SAM" id="MobiDB-lite"/>
    </source>
</evidence>